<protein>
    <submittedName>
        <fullName evidence="1">Uncharacterized protein</fullName>
    </submittedName>
</protein>
<name>A0A0T5X945_9BACT</name>
<organism evidence="1 2">
    <name type="scientific">Acetomicrobium hydrogeniformans ATCC BAA-1850</name>
    <dbReference type="NCBI Taxonomy" id="592015"/>
    <lineage>
        <taxon>Bacteria</taxon>
        <taxon>Thermotogati</taxon>
        <taxon>Synergistota</taxon>
        <taxon>Synergistia</taxon>
        <taxon>Synergistales</taxon>
        <taxon>Acetomicrobiaceae</taxon>
        <taxon>Acetomicrobium</taxon>
    </lineage>
</organism>
<dbReference type="STRING" id="592015.HMPREF1705_04158"/>
<evidence type="ECO:0000313" key="1">
    <source>
        <dbReference type="EMBL" id="KRT34907.1"/>
    </source>
</evidence>
<reference evidence="2" key="1">
    <citation type="submission" date="2012-09" db="EMBL/GenBank/DDBJ databases">
        <authorList>
            <person name="Weinstock G."/>
            <person name="Sodergren E."/>
            <person name="Clifton S."/>
            <person name="Fulton L."/>
            <person name="Fulton B."/>
            <person name="Courtney L."/>
            <person name="Fronick C."/>
            <person name="Harrison M."/>
            <person name="Strong C."/>
            <person name="Farmer C."/>
            <person name="Delehaunty K."/>
            <person name="Markovic C."/>
            <person name="Hall O."/>
            <person name="Minx P."/>
            <person name="Tomlinson C."/>
            <person name="Mitreva M."/>
            <person name="Nelson J."/>
            <person name="Hou S."/>
            <person name="Wollam A."/>
            <person name="Pepin K.H."/>
            <person name="Johnson M."/>
            <person name="Bhonagiri V."/>
            <person name="Nash W.E."/>
            <person name="Suruliraj S."/>
            <person name="Warren W."/>
            <person name="Chinwalla A."/>
            <person name="Mardis E.R."/>
            <person name="Wilson R.K."/>
        </authorList>
    </citation>
    <scope>NUCLEOTIDE SEQUENCE [LARGE SCALE GENOMIC DNA]</scope>
    <source>
        <strain evidence="2">OS1</strain>
    </source>
</reference>
<dbReference type="RefSeq" id="WP_009201936.1">
    <property type="nucleotide sequence ID" value="NZ_ACJX03000001.1"/>
</dbReference>
<dbReference type="AlphaFoldDB" id="A0A0T5X945"/>
<proteinExistence type="predicted"/>
<gene>
    <name evidence="1" type="ORF">HMPREF1705_04158</name>
</gene>
<comment type="caution">
    <text evidence="1">The sequence shown here is derived from an EMBL/GenBank/DDBJ whole genome shotgun (WGS) entry which is preliminary data.</text>
</comment>
<dbReference type="OrthoDB" id="2308at2"/>
<dbReference type="Proteomes" id="UP000005273">
    <property type="component" value="Unassembled WGS sequence"/>
</dbReference>
<keyword evidence="2" id="KW-1185">Reference proteome</keyword>
<accession>A0A0T5X945</accession>
<sequence>MRLFELMSSGEIVRLPDSDVLPGIPLEFSPLVALLMPFNRVLIGSSFRESYEVWRWGKIGSAQWSEVAFCRNEPKVFDLGLLGKVFLTKESVNALRKGLLELLEPIGDHETTISVLQSIMRKRTAGSEKKSVLLRPYGNNLEGNVKDVTVETAYWGLRWALHWNLSESLTRMKIWLSRAIDVLDPSFLSPPPMWFSLSKLPDDQVLREWEENGFVADQLRHFELSDSNPTVIKGSDMYLLRYIYRFKDVFEAQPLYTWLILNMPLWEDLRTKCLLSLSEVLLACWGFREAVEATDEMMLYGKSAREMGNLIVITQ</sequence>
<dbReference type="eggNOG" id="ENOG5031JAR">
    <property type="taxonomic scope" value="Bacteria"/>
</dbReference>
<evidence type="ECO:0000313" key="2">
    <source>
        <dbReference type="Proteomes" id="UP000005273"/>
    </source>
</evidence>
<dbReference type="EMBL" id="ACJX03000001">
    <property type="protein sequence ID" value="KRT34907.1"/>
    <property type="molecule type" value="Genomic_DNA"/>
</dbReference>